<evidence type="ECO:0000313" key="4">
    <source>
        <dbReference type="Proteomes" id="UP000024001"/>
    </source>
</evidence>
<name>A0A031FS48_9MICO</name>
<dbReference type="EMBL" id="JFYO01000006">
    <property type="protein sequence ID" value="EZP27016.1"/>
    <property type="molecule type" value="Genomic_DNA"/>
</dbReference>
<dbReference type="RefSeq" id="WP_036312371.1">
    <property type="nucleotide sequence ID" value="NZ_JFYO01000006.1"/>
</dbReference>
<dbReference type="PATRIC" id="fig|273677.3.peg.2200"/>
<evidence type="ECO:0000313" key="3">
    <source>
        <dbReference type="EMBL" id="EZP27016.1"/>
    </source>
</evidence>
<dbReference type="eggNOG" id="ENOG50329PM">
    <property type="taxonomic scope" value="Bacteria"/>
</dbReference>
<feature type="transmembrane region" description="Helical" evidence="1">
    <location>
        <begin position="181"/>
        <end position="202"/>
    </location>
</feature>
<feature type="transmembrane region" description="Helical" evidence="1">
    <location>
        <begin position="56"/>
        <end position="80"/>
    </location>
</feature>
<dbReference type="InterPro" id="IPR019692">
    <property type="entry name" value="CFP-6_PH"/>
</dbReference>
<dbReference type="Proteomes" id="UP000024001">
    <property type="component" value="Unassembled WGS sequence"/>
</dbReference>
<dbReference type="OrthoDB" id="3712355at2"/>
<keyword evidence="1" id="KW-0472">Membrane</keyword>
<dbReference type="Pfam" id="PF10756">
    <property type="entry name" value="bPH_6"/>
    <property type="match status" value="1"/>
</dbReference>
<comment type="caution">
    <text evidence="3">The sequence shown here is derived from an EMBL/GenBank/DDBJ whole genome shotgun (WGS) entry which is preliminary data.</text>
</comment>
<proteinExistence type="predicted"/>
<gene>
    <name evidence="3" type="ORF">BW34_02220</name>
</gene>
<evidence type="ECO:0000256" key="1">
    <source>
        <dbReference type="SAM" id="Phobius"/>
    </source>
</evidence>
<keyword evidence="1" id="KW-1133">Transmembrane helix</keyword>
<organism evidence="3 4">
    <name type="scientific">Microbacterium oleivorans</name>
    <dbReference type="NCBI Taxonomy" id="273677"/>
    <lineage>
        <taxon>Bacteria</taxon>
        <taxon>Bacillati</taxon>
        <taxon>Actinomycetota</taxon>
        <taxon>Actinomycetes</taxon>
        <taxon>Micrococcales</taxon>
        <taxon>Microbacteriaceae</taxon>
        <taxon>Microbacterium</taxon>
    </lineage>
</organism>
<accession>A0A031FS48</accession>
<sequence>MRTGPLNGEASSGRSRAASPRVFRAASGTVALILASLVTLLLLVDAVIRAGWGEMLLIAPWLLLVLWFIYVGTFVSHVAIDADGATVQNLLRVVRVPWARVTDIGIRYQVRFSLDDGRIVNAFGGPVAGRPARPGLREDRNPRARIPPALRDLELIREQWLDATETGSDGGPVVRRWDLPALGVLLLILVWGLSAVLISGAVG</sequence>
<keyword evidence="1" id="KW-0812">Transmembrane</keyword>
<dbReference type="AlphaFoldDB" id="A0A031FS48"/>
<feature type="domain" description="Low molecular weight protein antigen 6 PH" evidence="2">
    <location>
        <begin position="77"/>
        <end position="112"/>
    </location>
</feature>
<reference evidence="3 4" key="1">
    <citation type="submission" date="2014-03" db="EMBL/GenBank/DDBJ databases">
        <title>Draft Genome Sequences of 13 Willow Endophytes.</title>
        <authorList>
            <person name="Gan H.Y."/>
            <person name="Gan H.M."/>
            <person name="Savka M.A."/>
            <person name="Hudson A.O."/>
        </authorList>
    </citation>
    <scope>NUCLEOTIDE SEQUENCE [LARGE SCALE GENOMIC DNA]</scope>
    <source>
        <strain evidence="3 4">RIT293</strain>
    </source>
</reference>
<keyword evidence="4" id="KW-1185">Reference proteome</keyword>
<evidence type="ECO:0000259" key="2">
    <source>
        <dbReference type="Pfam" id="PF10756"/>
    </source>
</evidence>
<feature type="transmembrane region" description="Helical" evidence="1">
    <location>
        <begin position="22"/>
        <end position="44"/>
    </location>
</feature>
<protein>
    <recommendedName>
        <fullName evidence="2">Low molecular weight protein antigen 6 PH domain-containing protein</fullName>
    </recommendedName>
</protein>